<feature type="compositionally biased region" description="Low complexity" evidence="1">
    <location>
        <begin position="292"/>
        <end position="305"/>
    </location>
</feature>
<feature type="transmembrane region" description="Helical" evidence="2">
    <location>
        <begin position="6"/>
        <end position="24"/>
    </location>
</feature>
<keyword evidence="2" id="KW-0472">Membrane</keyword>
<evidence type="ECO:0000313" key="3">
    <source>
        <dbReference type="EMBL" id="KRX00842.1"/>
    </source>
</evidence>
<name>A0A0V0QF63_PSEPJ</name>
<dbReference type="Proteomes" id="UP000054937">
    <property type="component" value="Unassembled WGS sequence"/>
</dbReference>
<proteinExistence type="predicted"/>
<feature type="region of interest" description="Disordered" evidence="1">
    <location>
        <begin position="289"/>
        <end position="317"/>
    </location>
</feature>
<sequence>MISNTYLILRAVIIILSNVMEAYYQQINFLAKRFKNFAFIQKILQYYERQQRARLQWIKLIKNIRFLMQLKKGSNLKYLEMEFLLEYYKSDELIQQIKANDFKMINQQLVFEEIQKILTKNTNNKDQIFLDGVDIGFQLKNSKYNQIKYIQQFKNNTKINPNLEFSKSNESLIDQIMKDNFTKLKISKIDTSQSNLKFLSNTDTDQIVQNQNNNLLQVYKNVNLNDQFENKKSMINFQDHDLSKNMKIKRKNQSAKTSYINNQNSKKTGFFQSNIIKNSFKNFDIINEKQQKQQLQRQQNQQQLKSTDFNKDNNQNSKEQQNLFQNPLFSNRKLSLSQGAENITQRENELFIKSDLNSKRNLLHDNEAESEDSSVLQSSKFSLFSEKKKNIEEKVSAQFSGFKNNQNQQLEMSFKRGDLSSQHSSDSNYDFEDMTQEWFNNSCQVQQNNAIINSTKIDKLNKNQEKFNFKVFKNNFYDGNQNDKICNISLINSCQNDSNLINSNNIKNQSLKQNQNQQQKEMLD</sequence>
<feature type="region of interest" description="Disordered" evidence="1">
    <location>
        <begin position="505"/>
        <end position="524"/>
    </location>
</feature>
<comment type="caution">
    <text evidence="3">The sequence shown here is derived from an EMBL/GenBank/DDBJ whole genome shotgun (WGS) entry which is preliminary data.</text>
</comment>
<accession>A0A0V0QF63</accession>
<evidence type="ECO:0000256" key="2">
    <source>
        <dbReference type="SAM" id="Phobius"/>
    </source>
</evidence>
<protein>
    <recommendedName>
        <fullName evidence="5">Transmembrane protein</fullName>
    </recommendedName>
</protein>
<dbReference type="EMBL" id="LDAU01000181">
    <property type="protein sequence ID" value="KRX00842.1"/>
    <property type="molecule type" value="Genomic_DNA"/>
</dbReference>
<organism evidence="3 4">
    <name type="scientific">Pseudocohnilembus persalinus</name>
    <name type="common">Ciliate</name>
    <dbReference type="NCBI Taxonomy" id="266149"/>
    <lineage>
        <taxon>Eukaryota</taxon>
        <taxon>Sar</taxon>
        <taxon>Alveolata</taxon>
        <taxon>Ciliophora</taxon>
        <taxon>Intramacronucleata</taxon>
        <taxon>Oligohymenophorea</taxon>
        <taxon>Scuticociliatia</taxon>
        <taxon>Philasterida</taxon>
        <taxon>Pseudocohnilembidae</taxon>
        <taxon>Pseudocohnilembus</taxon>
    </lineage>
</organism>
<reference evidence="3 4" key="1">
    <citation type="journal article" date="2015" name="Sci. Rep.">
        <title>Genome of the facultative scuticociliatosis pathogen Pseudocohnilembus persalinus provides insight into its virulence through horizontal gene transfer.</title>
        <authorList>
            <person name="Xiong J."/>
            <person name="Wang G."/>
            <person name="Cheng J."/>
            <person name="Tian M."/>
            <person name="Pan X."/>
            <person name="Warren A."/>
            <person name="Jiang C."/>
            <person name="Yuan D."/>
            <person name="Miao W."/>
        </authorList>
    </citation>
    <scope>NUCLEOTIDE SEQUENCE [LARGE SCALE GENOMIC DNA]</scope>
    <source>
        <strain evidence="3">36N120E</strain>
    </source>
</reference>
<keyword evidence="2" id="KW-0812">Transmembrane</keyword>
<gene>
    <name evidence="3" type="ORF">PPERSA_02021</name>
</gene>
<evidence type="ECO:0000256" key="1">
    <source>
        <dbReference type="SAM" id="MobiDB-lite"/>
    </source>
</evidence>
<evidence type="ECO:0000313" key="4">
    <source>
        <dbReference type="Proteomes" id="UP000054937"/>
    </source>
</evidence>
<keyword evidence="2" id="KW-1133">Transmembrane helix</keyword>
<dbReference type="InParanoid" id="A0A0V0QF63"/>
<keyword evidence="4" id="KW-1185">Reference proteome</keyword>
<evidence type="ECO:0008006" key="5">
    <source>
        <dbReference type="Google" id="ProtNLM"/>
    </source>
</evidence>
<dbReference type="AlphaFoldDB" id="A0A0V0QF63"/>